<sequence length="272" mass="28461">MVKQGAGAASFLPPPPLSRSRRVSAFFWGALRDRESPPRAHAAAPPQPRAHALPSPPSKSYLRFLFFFPFPPFPVTFSPNRKVECKSSFAAGGPRSPLSDSGSRSGARCPDAANPGGPGGDPPPQPQPSAAGPAAPPREAEERARPTAGEHRCTLSAAGGRPRGRFKCMPVVGARGSASEFSPAQPPLRSSVCPAAPGTPLLGLPAARSRRPGLGALLPGPGPRREAAQEQRGASAWKRSPTSSPRCSGAIWNRQEMARTPIPRLCSQALLC</sequence>
<feature type="region of interest" description="Disordered" evidence="1">
    <location>
        <begin position="34"/>
        <end position="55"/>
    </location>
</feature>
<dbReference type="GeneID" id="113920344"/>
<feature type="compositionally biased region" description="Low complexity" evidence="1">
    <location>
        <begin position="39"/>
        <end position="53"/>
    </location>
</feature>
<gene>
    <name evidence="3" type="primary">LOC113920344</name>
</gene>
<evidence type="ECO:0000313" key="2">
    <source>
        <dbReference type="Proteomes" id="UP000515165"/>
    </source>
</evidence>
<feature type="compositionally biased region" description="Low complexity" evidence="1">
    <location>
        <begin position="203"/>
        <end position="219"/>
    </location>
</feature>
<evidence type="ECO:0000256" key="1">
    <source>
        <dbReference type="SAM" id="MobiDB-lite"/>
    </source>
</evidence>
<name>A0A6J2CWJ7_ZALCA</name>
<dbReference type="AlphaFoldDB" id="A0A6J2CWJ7"/>
<dbReference type="RefSeq" id="XP_027446463.1">
    <property type="nucleotide sequence ID" value="XM_027590662.1"/>
</dbReference>
<feature type="compositionally biased region" description="Basic and acidic residues" evidence="1">
    <location>
        <begin position="138"/>
        <end position="153"/>
    </location>
</feature>
<dbReference type="KEGG" id="zca:113920344"/>
<feature type="region of interest" description="Disordered" evidence="1">
    <location>
        <begin position="203"/>
        <end position="247"/>
    </location>
</feature>
<feature type="region of interest" description="Disordered" evidence="1">
    <location>
        <begin position="86"/>
        <end position="166"/>
    </location>
</feature>
<accession>A0A6J2CWJ7</accession>
<evidence type="ECO:0000313" key="3">
    <source>
        <dbReference type="RefSeq" id="XP_027446463.1"/>
    </source>
</evidence>
<organism evidence="2 3">
    <name type="scientific">Zalophus californianus</name>
    <name type="common">California sealion</name>
    <dbReference type="NCBI Taxonomy" id="9704"/>
    <lineage>
        <taxon>Eukaryota</taxon>
        <taxon>Metazoa</taxon>
        <taxon>Chordata</taxon>
        <taxon>Craniata</taxon>
        <taxon>Vertebrata</taxon>
        <taxon>Euteleostomi</taxon>
        <taxon>Mammalia</taxon>
        <taxon>Eutheria</taxon>
        <taxon>Laurasiatheria</taxon>
        <taxon>Carnivora</taxon>
        <taxon>Caniformia</taxon>
        <taxon>Pinnipedia</taxon>
        <taxon>Otariidae</taxon>
        <taxon>Zalophus</taxon>
    </lineage>
</organism>
<protein>
    <submittedName>
        <fullName evidence="3">CDK5 and ABL1 enzyme substrate 1-like</fullName>
    </submittedName>
</protein>
<dbReference type="Proteomes" id="UP000515165">
    <property type="component" value="Chromosome 3"/>
</dbReference>
<keyword evidence="2" id="KW-1185">Reference proteome</keyword>
<reference evidence="3" key="1">
    <citation type="submission" date="2025-08" db="UniProtKB">
        <authorList>
            <consortium name="RefSeq"/>
        </authorList>
    </citation>
    <scope>IDENTIFICATION</scope>
    <source>
        <tissue evidence="3">Blood</tissue>
    </source>
</reference>
<proteinExistence type="predicted"/>